<evidence type="ECO:0000313" key="2">
    <source>
        <dbReference type="EMBL" id="RBP42359.1"/>
    </source>
</evidence>
<protein>
    <recommendedName>
        <fullName evidence="4">Lipoprotein</fullName>
    </recommendedName>
</protein>
<comment type="caution">
    <text evidence="2">The sequence shown here is derived from an EMBL/GenBank/DDBJ whole genome shotgun (WGS) entry which is preliminary data.</text>
</comment>
<evidence type="ECO:0000256" key="1">
    <source>
        <dbReference type="SAM" id="SignalP"/>
    </source>
</evidence>
<dbReference type="RefSeq" id="WP_113959496.1">
    <property type="nucleotide sequence ID" value="NZ_QNRR01000006.1"/>
</dbReference>
<dbReference type="Proteomes" id="UP000253426">
    <property type="component" value="Unassembled WGS sequence"/>
</dbReference>
<dbReference type="OrthoDB" id="195085at2"/>
<sequence>MRAFVLLILAAVLTACSSTKRHADLNQREAQYKQTLGVLGKGATRAQLDRAFPKMRRITPEHGPGDDSALTGVERFRLDPYHQLEVKFMYAAPYRIAAGATRLGAQKAAGEGPSAWEIFKYVRETSRGAYAESPYDEVISARVLRVSSY</sequence>
<gene>
    <name evidence="2" type="ORF">DES53_10663</name>
</gene>
<name>A0A366HK26_9BACT</name>
<reference evidence="2 3" key="1">
    <citation type="submission" date="2018-06" db="EMBL/GenBank/DDBJ databases">
        <title>Genomic Encyclopedia of Type Strains, Phase IV (KMG-IV): sequencing the most valuable type-strain genomes for metagenomic binning, comparative biology and taxonomic classification.</title>
        <authorList>
            <person name="Goeker M."/>
        </authorList>
    </citation>
    <scope>NUCLEOTIDE SEQUENCE [LARGE SCALE GENOMIC DNA]</scope>
    <source>
        <strain evidence="2 3">DSM 25532</strain>
    </source>
</reference>
<organism evidence="2 3">
    <name type="scientific">Roseimicrobium gellanilyticum</name>
    <dbReference type="NCBI Taxonomy" id="748857"/>
    <lineage>
        <taxon>Bacteria</taxon>
        <taxon>Pseudomonadati</taxon>
        <taxon>Verrucomicrobiota</taxon>
        <taxon>Verrucomicrobiia</taxon>
        <taxon>Verrucomicrobiales</taxon>
        <taxon>Verrucomicrobiaceae</taxon>
        <taxon>Roseimicrobium</taxon>
    </lineage>
</organism>
<dbReference type="EMBL" id="QNRR01000006">
    <property type="protein sequence ID" value="RBP42359.1"/>
    <property type="molecule type" value="Genomic_DNA"/>
</dbReference>
<dbReference type="PROSITE" id="PS51257">
    <property type="entry name" value="PROKAR_LIPOPROTEIN"/>
    <property type="match status" value="1"/>
</dbReference>
<accession>A0A366HK26</accession>
<evidence type="ECO:0000313" key="3">
    <source>
        <dbReference type="Proteomes" id="UP000253426"/>
    </source>
</evidence>
<feature type="signal peptide" evidence="1">
    <location>
        <begin position="1"/>
        <end position="23"/>
    </location>
</feature>
<evidence type="ECO:0008006" key="4">
    <source>
        <dbReference type="Google" id="ProtNLM"/>
    </source>
</evidence>
<keyword evidence="3" id="KW-1185">Reference proteome</keyword>
<keyword evidence="1" id="KW-0732">Signal</keyword>
<dbReference type="AlphaFoldDB" id="A0A366HK26"/>
<proteinExistence type="predicted"/>
<feature type="chain" id="PRO_5016933919" description="Lipoprotein" evidence="1">
    <location>
        <begin position="24"/>
        <end position="149"/>
    </location>
</feature>